<evidence type="ECO:0000313" key="1">
    <source>
        <dbReference type="EMBL" id="KYO42044.1"/>
    </source>
</evidence>
<gene>
    <name evidence="1" type="ORF">Y1Q_0002693</name>
</gene>
<dbReference type="STRING" id="8496.A0A151NZ39"/>
<name>A0A151NZ39_ALLMI</name>
<protein>
    <submittedName>
        <fullName evidence="1">Uncharacterized protein</fullName>
    </submittedName>
</protein>
<reference evidence="1 2" key="1">
    <citation type="journal article" date="2012" name="Genome Biol.">
        <title>Sequencing three crocodilian genomes to illuminate the evolution of archosaurs and amniotes.</title>
        <authorList>
            <person name="St John J.A."/>
            <person name="Braun E.L."/>
            <person name="Isberg S.R."/>
            <person name="Miles L.G."/>
            <person name="Chong A.Y."/>
            <person name="Gongora J."/>
            <person name="Dalzell P."/>
            <person name="Moran C."/>
            <person name="Bed'hom B."/>
            <person name="Abzhanov A."/>
            <person name="Burgess S.C."/>
            <person name="Cooksey A.M."/>
            <person name="Castoe T.A."/>
            <person name="Crawford N.G."/>
            <person name="Densmore L.D."/>
            <person name="Drew J.C."/>
            <person name="Edwards S.V."/>
            <person name="Faircloth B.C."/>
            <person name="Fujita M.K."/>
            <person name="Greenwold M.J."/>
            <person name="Hoffmann F.G."/>
            <person name="Howard J.M."/>
            <person name="Iguchi T."/>
            <person name="Janes D.E."/>
            <person name="Khan S.Y."/>
            <person name="Kohno S."/>
            <person name="de Koning A.J."/>
            <person name="Lance S.L."/>
            <person name="McCarthy F.M."/>
            <person name="McCormack J.E."/>
            <person name="Merchant M.E."/>
            <person name="Peterson D.G."/>
            <person name="Pollock D.D."/>
            <person name="Pourmand N."/>
            <person name="Raney B.J."/>
            <person name="Roessler K.A."/>
            <person name="Sanford J.R."/>
            <person name="Sawyer R.H."/>
            <person name="Schmidt C.J."/>
            <person name="Triplett E.W."/>
            <person name="Tuberville T.D."/>
            <person name="Venegas-Anaya M."/>
            <person name="Howard J.T."/>
            <person name="Jarvis E.D."/>
            <person name="Guillette L.J.Jr."/>
            <person name="Glenn T.C."/>
            <person name="Green R.E."/>
            <person name="Ray D.A."/>
        </authorList>
    </citation>
    <scope>NUCLEOTIDE SEQUENCE [LARGE SCALE GENOMIC DNA]</scope>
    <source>
        <strain evidence="1">KSC_2009_1</strain>
    </source>
</reference>
<evidence type="ECO:0000313" key="2">
    <source>
        <dbReference type="Proteomes" id="UP000050525"/>
    </source>
</evidence>
<comment type="caution">
    <text evidence="1">The sequence shown here is derived from an EMBL/GenBank/DDBJ whole genome shotgun (WGS) entry which is preliminary data.</text>
</comment>
<keyword evidence="2" id="KW-1185">Reference proteome</keyword>
<accession>A0A151NZ39</accession>
<dbReference type="Proteomes" id="UP000050525">
    <property type="component" value="Unassembled WGS sequence"/>
</dbReference>
<organism evidence="1 2">
    <name type="scientific">Alligator mississippiensis</name>
    <name type="common">American alligator</name>
    <dbReference type="NCBI Taxonomy" id="8496"/>
    <lineage>
        <taxon>Eukaryota</taxon>
        <taxon>Metazoa</taxon>
        <taxon>Chordata</taxon>
        <taxon>Craniata</taxon>
        <taxon>Vertebrata</taxon>
        <taxon>Euteleostomi</taxon>
        <taxon>Archelosauria</taxon>
        <taxon>Archosauria</taxon>
        <taxon>Crocodylia</taxon>
        <taxon>Alligatoridae</taxon>
        <taxon>Alligatorinae</taxon>
        <taxon>Alligator</taxon>
    </lineage>
</organism>
<sequence length="87" mass="9849">MYNFMGLNGTAGIALQPNVSCTCNCKRSLFQSMEIILHILLLQVSSAEFCLTRRTRGRGQLLVYIEATYKYIVPHVLQIACYEELGM</sequence>
<dbReference type="AlphaFoldDB" id="A0A151NZ39"/>
<proteinExistence type="predicted"/>
<dbReference type="EMBL" id="AKHW03001485">
    <property type="protein sequence ID" value="KYO42044.1"/>
    <property type="molecule type" value="Genomic_DNA"/>
</dbReference>